<gene>
    <name evidence="2" type="ORF">RND81_06G092400</name>
</gene>
<sequence>MASTEKLENANVSKNGVFDCNGGLCNTETSNFQVSEDVEEIVHKMDVEDVEEVIVHEMDTIFEDIDDRLLISRMVSDSVIKGIVSAISQQTTEVIAAKEREVAYLSKDSCSRQCNACDFSDPEREIRGDVEGAVFGTIVQGLRVEHERRVWNADNVLSFIARCKEISSLRLELDSIQKSFASHEVGHLSPQASLDGDIFHRKVVSNHSHHLGGLCDGNGKCEESEMSMPENFEMSKLSHMSKQELYKYFRTEINQMKRDHESTVHQMTEKYYSLKREFLKERDPLKEKGPLAARKDKEFESLRNKLSEVISRLDHILQENEKLSEFCNHSRDTLTSLVSENCRLWELLNSKKLEACYLAMQASDATEKSAQHLVSKENLQILVGRLTSSLEDARLEALIGDEVYKCILREMAAQDKSDNDDSDLKSVIVQEIIGTIYEEAFCGVNTASDSDYGEFSDLMSDLMQQVYSTIFQDVVTDISIELNEFKNKSLKDDESLVYLETKVSNIESDLYMESKENGNLKHQVSILEHIIEDKDKSLYEVTEELHKLVDLRNQQEGLIAKSEEELVLLKEKLVESQNCVDLYMTEVEKLNEAISVVESLLRKSDEAKARFVSALEQQQNDLAFLKAKEREQQKQMESFCYVIDGLSKSIADLEVRTNETIGWHSSRLEHSAFQLRSLVPKANILRRTSLLYKERLEKRCSDLQKAEAEVDVLGDEVDTLLRLLEKIYVALDHYSPIFQHYPGIIEILQLVKRELSGGTVKVL</sequence>
<protein>
    <recommendedName>
        <fullName evidence="4">WPP domain-associated protein</fullName>
    </recommendedName>
</protein>
<dbReference type="EMBL" id="JBDFQZ010000006">
    <property type="protein sequence ID" value="KAK9714414.1"/>
    <property type="molecule type" value="Genomic_DNA"/>
</dbReference>
<dbReference type="AlphaFoldDB" id="A0AAW1K8J9"/>
<accession>A0AAW1K8J9</accession>
<evidence type="ECO:0000256" key="1">
    <source>
        <dbReference type="SAM" id="Coils"/>
    </source>
</evidence>
<dbReference type="PANTHER" id="PTHR33883">
    <property type="entry name" value="WPP DOMAIN-ASSOCIATED PROTEIN"/>
    <property type="match status" value="1"/>
</dbReference>
<keyword evidence="3" id="KW-1185">Reference proteome</keyword>
<name>A0AAW1K8J9_SAPOF</name>
<dbReference type="EMBL" id="JBDFQZ010000006">
    <property type="protein sequence ID" value="KAK9714413.1"/>
    <property type="molecule type" value="Genomic_DNA"/>
</dbReference>
<dbReference type="InterPro" id="IPR037490">
    <property type="entry name" value="WAP"/>
</dbReference>
<evidence type="ECO:0008006" key="4">
    <source>
        <dbReference type="Google" id="ProtNLM"/>
    </source>
</evidence>
<evidence type="ECO:0000313" key="2">
    <source>
        <dbReference type="EMBL" id="KAK9714415.1"/>
    </source>
</evidence>
<dbReference type="Proteomes" id="UP001443914">
    <property type="component" value="Unassembled WGS sequence"/>
</dbReference>
<dbReference type="PANTHER" id="PTHR33883:SF10">
    <property type="entry name" value="WPP DOMAIN-ASSOCIATED PROTEIN"/>
    <property type="match status" value="1"/>
</dbReference>
<dbReference type="EMBL" id="JBDFQZ010000006">
    <property type="protein sequence ID" value="KAK9714415.1"/>
    <property type="molecule type" value="Genomic_DNA"/>
</dbReference>
<reference evidence="2 3" key="1">
    <citation type="submission" date="2024-03" db="EMBL/GenBank/DDBJ databases">
        <title>WGS assembly of Saponaria officinalis var. Norfolk2.</title>
        <authorList>
            <person name="Jenkins J."/>
            <person name="Shu S."/>
            <person name="Grimwood J."/>
            <person name="Barry K."/>
            <person name="Goodstein D."/>
            <person name="Schmutz J."/>
            <person name="Leebens-Mack J."/>
            <person name="Osbourn A."/>
        </authorList>
    </citation>
    <scope>NUCLEOTIDE SEQUENCE [LARGE SCALE GENOMIC DNA]</scope>
    <source>
        <strain evidence="3">cv. Norfolk2</strain>
        <strain evidence="2">JIC</strain>
        <tissue evidence="2">Leaf</tissue>
    </source>
</reference>
<proteinExistence type="predicted"/>
<feature type="coiled-coil region" evidence="1">
    <location>
        <begin position="552"/>
        <end position="635"/>
    </location>
</feature>
<keyword evidence="1" id="KW-0175">Coiled coil</keyword>
<evidence type="ECO:0000313" key="3">
    <source>
        <dbReference type="Proteomes" id="UP001443914"/>
    </source>
</evidence>
<organism evidence="2 3">
    <name type="scientific">Saponaria officinalis</name>
    <name type="common">Common soapwort</name>
    <name type="synonym">Lychnis saponaria</name>
    <dbReference type="NCBI Taxonomy" id="3572"/>
    <lineage>
        <taxon>Eukaryota</taxon>
        <taxon>Viridiplantae</taxon>
        <taxon>Streptophyta</taxon>
        <taxon>Embryophyta</taxon>
        <taxon>Tracheophyta</taxon>
        <taxon>Spermatophyta</taxon>
        <taxon>Magnoliopsida</taxon>
        <taxon>eudicotyledons</taxon>
        <taxon>Gunneridae</taxon>
        <taxon>Pentapetalae</taxon>
        <taxon>Caryophyllales</taxon>
        <taxon>Caryophyllaceae</taxon>
        <taxon>Caryophylleae</taxon>
        <taxon>Saponaria</taxon>
    </lineage>
</organism>
<comment type="caution">
    <text evidence="2">The sequence shown here is derived from an EMBL/GenBank/DDBJ whole genome shotgun (WGS) entry which is preliminary data.</text>
</comment>